<dbReference type="PANTHER" id="PTHR46268">
    <property type="entry name" value="STRESS RESPONSE PROTEIN NHAX"/>
    <property type="match status" value="1"/>
</dbReference>
<accession>A0A2X2E918</accession>
<dbReference type="Gene3D" id="3.40.50.620">
    <property type="entry name" value="HUPs"/>
    <property type="match status" value="1"/>
</dbReference>
<dbReference type="PANTHER" id="PTHR46268:SF6">
    <property type="entry name" value="UNIVERSAL STRESS PROTEIN UP12"/>
    <property type="match status" value="1"/>
</dbReference>
<evidence type="ECO:0000313" key="4">
    <source>
        <dbReference type="Proteomes" id="UP000251485"/>
    </source>
</evidence>
<gene>
    <name evidence="3" type="primary">uspF_4</name>
    <name evidence="3" type="ORF">NCTC10975_04843</name>
</gene>
<protein>
    <submittedName>
        <fullName evidence="3">Universal stress protein</fullName>
    </submittedName>
</protein>
<evidence type="ECO:0000256" key="1">
    <source>
        <dbReference type="ARBA" id="ARBA00008791"/>
    </source>
</evidence>
<feature type="domain" description="UspA" evidence="2">
    <location>
        <begin position="1"/>
        <end position="147"/>
    </location>
</feature>
<dbReference type="AlphaFoldDB" id="A0A2X2E918"/>
<proteinExistence type="inferred from homology"/>
<dbReference type="EMBL" id="UAUE01000034">
    <property type="protein sequence ID" value="SPZ03160.1"/>
    <property type="molecule type" value="Genomic_DNA"/>
</dbReference>
<name>A0A2X2E918_PROMI</name>
<dbReference type="PRINTS" id="PR01438">
    <property type="entry name" value="UNVRSLSTRESS"/>
</dbReference>
<comment type="similarity">
    <text evidence="1">Belongs to the universal stress protein A family.</text>
</comment>
<organism evidence="3 4">
    <name type="scientific">Proteus mirabilis</name>
    <dbReference type="NCBI Taxonomy" id="584"/>
    <lineage>
        <taxon>Bacteria</taxon>
        <taxon>Pseudomonadati</taxon>
        <taxon>Pseudomonadota</taxon>
        <taxon>Gammaproteobacteria</taxon>
        <taxon>Enterobacterales</taxon>
        <taxon>Morganellaceae</taxon>
        <taxon>Proteus</taxon>
    </lineage>
</organism>
<dbReference type="Proteomes" id="UP000251485">
    <property type="component" value="Unassembled WGS sequence"/>
</dbReference>
<dbReference type="InterPro" id="IPR006015">
    <property type="entry name" value="Universal_stress_UspA"/>
</dbReference>
<sequence>MAKTILVAIDLLEDDRIHRMVKDIQFLARKADHYFHFVTVMPNLRSLEAYGLDCDSPSVIEKKHQAVILLTEKLAHCVQQQFQLPKEQYQCHALIGTPNYNILELANKMDVDTIVIGSSSRNRHNILLGSTADYIVNNTNCSVLVIRLIIDDTLLIKNARIKIKNLFLIPH</sequence>
<dbReference type="CDD" id="cd00293">
    <property type="entry name" value="USP-like"/>
    <property type="match status" value="1"/>
</dbReference>
<dbReference type="Pfam" id="PF00582">
    <property type="entry name" value="Usp"/>
    <property type="match status" value="1"/>
</dbReference>
<evidence type="ECO:0000313" key="3">
    <source>
        <dbReference type="EMBL" id="SPZ03160.1"/>
    </source>
</evidence>
<evidence type="ECO:0000259" key="2">
    <source>
        <dbReference type="Pfam" id="PF00582"/>
    </source>
</evidence>
<dbReference type="InterPro" id="IPR006016">
    <property type="entry name" value="UspA"/>
</dbReference>
<dbReference type="InterPro" id="IPR014729">
    <property type="entry name" value="Rossmann-like_a/b/a_fold"/>
</dbReference>
<dbReference type="SUPFAM" id="SSF52402">
    <property type="entry name" value="Adenine nucleotide alpha hydrolases-like"/>
    <property type="match status" value="1"/>
</dbReference>
<reference evidence="3 4" key="1">
    <citation type="submission" date="2018-06" db="EMBL/GenBank/DDBJ databases">
        <authorList>
            <consortium name="Pathogen Informatics"/>
            <person name="Doyle S."/>
        </authorList>
    </citation>
    <scope>NUCLEOTIDE SEQUENCE [LARGE SCALE GENOMIC DNA]</scope>
    <source>
        <strain evidence="3 4">NCTC10975</strain>
    </source>
</reference>